<evidence type="ECO:0000313" key="1">
    <source>
        <dbReference type="EMBL" id="EHP68879.1"/>
    </source>
</evidence>
<dbReference type="STRING" id="671065.MetMK1DRAFT_00033270"/>
<reference evidence="1 2" key="1">
    <citation type="submission" date="2012-01" db="EMBL/GenBank/DDBJ databases">
        <title>Improved High-Quality Draft sequence of Metallosphaera yellowstonensis MK1.</title>
        <authorList>
            <consortium name="US DOE Joint Genome Institute"/>
            <person name="Lucas S."/>
            <person name="Han J."/>
            <person name="Cheng J.-F."/>
            <person name="Goodwin L."/>
            <person name="Pitluck S."/>
            <person name="Peters L."/>
            <person name="Teshima H."/>
            <person name="Detter J.C."/>
            <person name="Han C."/>
            <person name="Tapia R."/>
            <person name="Land M."/>
            <person name="Hauser L."/>
            <person name="Kyrpides N."/>
            <person name="Kozubal M."/>
            <person name="Macur R.E."/>
            <person name="Jay Z."/>
            <person name="Inskeep W."/>
            <person name="Woyke T."/>
        </authorList>
    </citation>
    <scope>NUCLEOTIDE SEQUENCE [LARGE SCALE GENOMIC DNA]</scope>
    <source>
        <strain evidence="1 2">MK1</strain>
    </source>
</reference>
<protein>
    <submittedName>
        <fullName evidence="1">Uncharacterized protein</fullName>
    </submittedName>
</protein>
<proteinExistence type="predicted"/>
<evidence type="ECO:0000313" key="2">
    <source>
        <dbReference type="Proteomes" id="UP000003980"/>
    </source>
</evidence>
<keyword evidence="2" id="KW-1185">Reference proteome</keyword>
<dbReference type="Proteomes" id="UP000003980">
    <property type="component" value="Unassembled WGS sequence"/>
</dbReference>
<dbReference type="EMBL" id="JH597770">
    <property type="protein sequence ID" value="EHP68879.1"/>
    <property type="molecule type" value="Genomic_DNA"/>
</dbReference>
<organism evidence="1 2">
    <name type="scientific">Metallosphaera yellowstonensis MK1</name>
    <dbReference type="NCBI Taxonomy" id="671065"/>
    <lineage>
        <taxon>Archaea</taxon>
        <taxon>Thermoproteota</taxon>
        <taxon>Thermoprotei</taxon>
        <taxon>Sulfolobales</taxon>
        <taxon>Sulfolobaceae</taxon>
        <taxon>Metallosphaera</taxon>
    </lineage>
</organism>
<accession>H2C9Q3</accession>
<dbReference type="HOGENOM" id="CLU_1425115_0_0_2"/>
<dbReference type="RefSeq" id="WP_009075764.1">
    <property type="nucleotide sequence ID" value="NZ_JH597770.1"/>
</dbReference>
<gene>
    <name evidence="1" type="ORF">MetMK1DRAFT_00033270</name>
</gene>
<name>H2C9Q3_9CREN</name>
<dbReference type="AlphaFoldDB" id="H2C9Q3"/>
<sequence>MRQQNFVIILPWIIPGSLGTSFKAALEEIIQSALVDLKMKFDIDRDEQSTNITIKHENDYFTINILANTIILQFLDFNENERLIVDEIVKKIKESGIDLPKEILVSSSVTIDSNRDKLSKLVTFRYGEDYIPASIRLIHEQKNIRELITIEQVGIFSSQLVLLVEVISEDLYEGITHVISERSKMLKILG</sequence>